<dbReference type="EMBL" id="MT141728">
    <property type="protein sequence ID" value="QJA69685.1"/>
    <property type="molecule type" value="Genomic_DNA"/>
</dbReference>
<gene>
    <name evidence="1" type="ORF">MM415A04363_0001</name>
    <name evidence="2" type="ORF">MM415B05142_0013</name>
</gene>
<organism evidence="2">
    <name type="scientific">viral metagenome</name>
    <dbReference type="NCBI Taxonomy" id="1070528"/>
    <lineage>
        <taxon>unclassified sequences</taxon>
        <taxon>metagenomes</taxon>
        <taxon>organismal metagenomes</taxon>
    </lineage>
</organism>
<sequence length="97" mass="11095">MAKLKECPLIIAGLDRKSKEGVTVCMACSITDRKCPMENDVLTEVYLMCPDCLAFDVAWLVNGKLEVTKQWMQKGNEIYHRKHDLRLVAPSKIFYTT</sequence>
<proteinExistence type="predicted"/>
<protein>
    <submittedName>
        <fullName evidence="2">Uncharacterized protein</fullName>
    </submittedName>
</protein>
<evidence type="ECO:0000313" key="2">
    <source>
        <dbReference type="EMBL" id="QJA95841.1"/>
    </source>
</evidence>
<name>A0A6M3LS90_9ZZZZ</name>
<dbReference type="EMBL" id="MT143348">
    <property type="protein sequence ID" value="QJA95841.1"/>
    <property type="molecule type" value="Genomic_DNA"/>
</dbReference>
<reference evidence="2" key="1">
    <citation type="submission" date="2020-03" db="EMBL/GenBank/DDBJ databases">
        <title>The deep terrestrial virosphere.</title>
        <authorList>
            <person name="Holmfeldt K."/>
            <person name="Nilsson E."/>
            <person name="Simone D."/>
            <person name="Lopez-Fernandez M."/>
            <person name="Wu X."/>
            <person name="de Brujin I."/>
            <person name="Lundin D."/>
            <person name="Andersson A."/>
            <person name="Bertilsson S."/>
            <person name="Dopson M."/>
        </authorList>
    </citation>
    <scope>NUCLEOTIDE SEQUENCE</scope>
    <source>
        <strain evidence="1">MM415A04363</strain>
        <strain evidence="2">MM415B05142</strain>
    </source>
</reference>
<evidence type="ECO:0000313" key="1">
    <source>
        <dbReference type="EMBL" id="QJA69685.1"/>
    </source>
</evidence>
<accession>A0A6M3LS90</accession>
<dbReference type="AlphaFoldDB" id="A0A6M3LS90"/>